<dbReference type="InterPro" id="IPR041657">
    <property type="entry name" value="HTH_17"/>
</dbReference>
<feature type="domain" description="Helix-turn-helix" evidence="2">
    <location>
        <begin position="52"/>
        <end position="100"/>
    </location>
</feature>
<name>A0A4V1D1Q8_9BACT</name>
<evidence type="ECO:0000313" key="4">
    <source>
        <dbReference type="Proteomes" id="UP000297031"/>
    </source>
</evidence>
<evidence type="ECO:0000256" key="1">
    <source>
        <dbReference type="SAM" id="Coils"/>
    </source>
</evidence>
<evidence type="ECO:0000313" key="3">
    <source>
        <dbReference type="EMBL" id="QCD36057.1"/>
    </source>
</evidence>
<dbReference type="OrthoDB" id="597977at2"/>
<sequence length="128" mass="14399">MLNNVITFDELPGAVSSLVSLVRELADEVRELRAQLASERNNPKSNAKFIGIEKACEILGKAKSTIYRLAKEGKLPAYKVPGEKEWRFVESELVTHVTENKRQSSVLSFAEMEAEISRGTRGKSTYRR</sequence>
<dbReference type="KEGG" id="mgod:E7746_09270"/>
<dbReference type="AlphaFoldDB" id="A0A4V1D1Q8"/>
<dbReference type="GO" id="GO:0003677">
    <property type="term" value="F:DNA binding"/>
    <property type="evidence" value="ECO:0007669"/>
    <property type="project" value="UniProtKB-KW"/>
</dbReference>
<accession>A0A4V1D1Q8</accession>
<reference evidence="3 4" key="1">
    <citation type="submission" date="2019-02" db="EMBL/GenBank/DDBJ databases">
        <title>Isolation and identification of novel species under the genus Muribaculum.</title>
        <authorList>
            <person name="Miyake S."/>
            <person name="Ding Y."/>
            <person name="Low A."/>
            <person name="Soh M."/>
            <person name="Seedorf H."/>
        </authorList>
    </citation>
    <scope>NUCLEOTIDE SEQUENCE [LARGE SCALE GENOMIC DNA]</scope>
    <source>
        <strain evidence="3 4">TLL-A4</strain>
    </source>
</reference>
<protein>
    <submittedName>
        <fullName evidence="3">DNA-binding protein</fullName>
    </submittedName>
</protein>
<dbReference type="InterPro" id="IPR010093">
    <property type="entry name" value="SinI_DNA-bd"/>
</dbReference>
<keyword evidence="1" id="KW-0175">Coiled coil</keyword>
<dbReference type="NCBIfam" id="TIGR01764">
    <property type="entry name" value="excise"/>
    <property type="match status" value="1"/>
</dbReference>
<dbReference type="RefSeq" id="WP_136410613.1">
    <property type="nucleotide sequence ID" value="NZ_CP039393.1"/>
</dbReference>
<keyword evidence="4" id="KW-1185">Reference proteome</keyword>
<organism evidence="3 4">
    <name type="scientific">Muribaculum gordoncarteri</name>
    <dbReference type="NCBI Taxonomy" id="2530390"/>
    <lineage>
        <taxon>Bacteria</taxon>
        <taxon>Pseudomonadati</taxon>
        <taxon>Bacteroidota</taxon>
        <taxon>Bacteroidia</taxon>
        <taxon>Bacteroidales</taxon>
        <taxon>Muribaculaceae</taxon>
        <taxon>Muribaculum</taxon>
    </lineage>
</organism>
<gene>
    <name evidence="3" type="ORF">E7746_09270</name>
</gene>
<proteinExistence type="predicted"/>
<keyword evidence="3" id="KW-0238">DNA-binding</keyword>
<dbReference type="Pfam" id="PF12728">
    <property type="entry name" value="HTH_17"/>
    <property type="match status" value="1"/>
</dbReference>
<evidence type="ECO:0000259" key="2">
    <source>
        <dbReference type="Pfam" id="PF12728"/>
    </source>
</evidence>
<dbReference type="Proteomes" id="UP000297031">
    <property type="component" value="Chromosome"/>
</dbReference>
<dbReference type="EMBL" id="CP039393">
    <property type="protein sequence ID" value="QCD36057.1"/>
    <property type="molecule type" value="Genomic_DNA"/>
</dbReference>
<feature type="coiled-coil region" evidence="1">
    <location>
        <begin position="15"/>
        <end position="42"/>
    </location>
</feature>